<dbReference type="InterPro" id="IPR039424">
    <property type="entry name" value="SBP_5"/>
</dbReference>
<evidence type="ECO:0000313" key="4">
    <source>
        <dbReference type="EMBL" id="VAV86752.1"/>
    </source>
</evidence>
<dbReference type="InterPro" id="IPR030678">
    <property type="entry name" value="Peptide/Ni-bd"/>
</dbReference>
<gene>
    <name evidence="4" type="ORF">MNBD_ALPHA08-430</name>
</gene>
<dbReference type="PANTHER" id="PTHR30290:SF38">
    <property type="entry name" value="D,D-DIPEPTIDE-BINDING PERIPLASMIC PROTEIN DDPA-RELATED"/>
    <property type="match status" value="1"/>
</dbReference>
<dbReference type="GO" id="GO:0042597">
    <property type="term" value="C:periplasmic space"/>
    <property type="evidence" value="ECO:0007669"/>
    <property type="project" value="UniProtKB-ARBA"/>
</dbReference>
<dbReference type="AlphaFoldDB" id="A0A3B0R2R2"/>
<dbReference type="PIRSF" id="PIRSF002741">
    <property type="entry name" value="MppA"/>
    <property type="match status" value="1"/>
</dbReference>
<dbReference type="PANTHER" id="PTHR30290">
    <property type="entry name" value="PERIPLASMIC BINDING COMPONENT OF ABC TRANSPORTER"/>
    <property type="match status" value="1"/>
</dbReference>
<dbReference type="GO" id="GO:1904680">
    <property type="term" value="F:peptide transmembrane transporter activity"/>
    <property type="evidence" value="ECO:0007669"/>
    <property type="project" value="TreeGrafter"/>
</dbReference>
<dbReference type="PROSITE" id="PS51318">
    <property type="entry name" value="TAT"/>
    <property type="match status" value="1"/>
</dbReference>
<dbReference type="PROSITE" id="PS01040">
    <property type="entry name" value="SBP_BACTERIAL_5"/>
    <property type="match status" value="1"/>
</dbReference>
<dbReference type="EMBL" id="UOEC01000014">
    <property type="protein sequence ID" value="VAV86752.1"/>
    <property type="molecule type" value="Genomic_DNA"/>
</dbReference>
<reference evidence="4" key="1">
    <citation type="submission" date="2018-06" db="EMBL/GenBank/DDBJ databases">
        <authorList>
            <person name="Zhirakovskaya E."/>
        </authorList>
    </citation>
    <scope>NUCLEOTIDE SEQUENCE</scope>
</reference>
<keyword evidence="2" id="KW-0732">Signal</keyword>
<dbReference type="CDD" id="cd08503">
    <property type="entry name" value="PBP2_NikA_DppA_OppA_like_17"/>
    <property type="match status" value="1"/>
</dbReference>
<feature type="domain" description="Solute-binding protein family 5" evidence="3">
    <location>
        <begin position="113"/>
        <end position="439"/>
    </location>
</feature>
<name>A0A3B0R2R2_9ZZZZ</name>
<dbReference type="Pfam" id="PF00496">
    <property type="entry name" value="SBP_bac_5"/>
    <property type="match status" value="1"/>
</dbReference>
<accession>A0A3B0R2R2</accession>
<dbReference type="Gene3D" id="3.40.190.10">
    <property type="entry name" value="Periplasmic binding protein-like II"/>
    <property type="match status" value="1"/>
</dbReference>
<dbReference type="SUPFAM" id="SSF53850">
    <property type="entry name" value="Periplasmic binding protein-like II"/>
    <property type="match status" value="1"/>
</dbReference>
<evidence type="ECO:0000259" key="3">
    <source>
        <dbReference type="Pfam" id="PF00496"/>
    </source>
</evidence>
<dbReference type="Gene3D" id="3.10.105.10">
    <property type="entry name" value="Dipeptide-binding Protein, Domain 3"/>
    <property type="match status" value="1"/>
</dbReference>
<comment type="similarity">
    <text evidence="1">Belongs to the bacterial solute-binding protein 5 family.</text>
</comment>
<dbReference type="GO" id="GO:0043190">
    <property type="term" value="C:ATP-binding cassette (ABC) transporter complex"/>
    <property type="evidence" value="ECO:0007669"/>
    <property type="project" value="InterPro"/>
</dbReference>
<evidence type="ECO:0000256" key="2">
    <source>
        <dbReference type="ARBA" id="ARBA00022729"/>
    </source>
</evidence>
<evidence type="ECO:0000256" key="1">
    <source>
        <dbReference type="ARBA" id="ARBA00005695"/>
    </source>
</evidence>
<organism evidence="4">
    <name type="scientific">hydrothermal vent metagenome</name>
    <dbReference type="NCBI Taxonomy" id="652676"/>
    <lineage>
        <taxon>unclassified sequences</taxon>
        <taxon>metagenomes</taxon>
        <taxon>ecological metagenomes</taxon>
    </lineage>
</organism>
<proteinExistence type="inferred from homology"/>
<dbReference type="InterPro" id="IPR006311">
    <property type="entry name" value="TAT_signal"/>
</dbReference>
<dbReference type="InterPro" id="IPR000914">
    <property type="entry name" value="SBP_5_dom"/>
</dbReference>
<dbReference type="GO" id="GO:0015833">
    <property type="term" value="P:peptide transport"/>
    <property type="evidence" value="ECO:0007669"/>
    <property type="project" value="TreeGrafter"/>
</dbReference>
<protein>
    <submittedName>
        <fullName evidence="4">ABC transporter, substrate-binding protein (Cluster 5, nickel/peptides/opines)</fullName>
    </submittedName>
</protein>
<sequence>MTESRNLPTIDSLSGADREIVEAGLKRGATRREVMTWLMASGATIAAAGAIVSSAKTALAAVPKKGGKIKFASDLHGPSDTLDPGLNTSTIDYSRGRSVYNSLCQINDDLTTRPELAEEYSANADNTEWTFKLRKGVKFHDGSNLTADDVVYSMSRHYGEKSTSKAKPLVADVKEWKKVDQFTVKAIMSGPNADLPVILGTPHFKIIKDGTTEFQKANGTGPYRMTEFNPGVRSLCERWNGYWRDGGNADVIEITAITDPVARLSALLSNDIDLMQGLDPKAIRKVENTPGVGVWSVASGAYFGLCALTDVAPGDSPDFVLAMQYIQRRKKIVKSILKGQGTVGNDHPINIAYGADHCSELPQRVHDLDKAKFHLKKSGVTSASLDVAEVAPGITDIALLMQREAGKIGLDLKINKVPNDGYWGAVWLKTPFNVVTWNMRPTANVMMTLAFGPDAPWNDTKWKSEKFGKLLVESRGVKDAGKRHEMYCEMQKLISVGDDNMRPSGMTIPAHRNYVDGKSDKIEGIGRMPLGSLGGYEWPEFAWRTDA</sequence>
<dbReference type="InterPro" id="IPR023765">
    <property type="entry name" value="SBP_5_CS"/>
</dbReference>